<dbReference type="InterPro" id="IPR034294">
    <property type="entry name" value="Aquaporin_transptr"/>
</dbReference>
<keyword evidence="8" id="KW-1185">Reference proteome</keyword>
<feature type="transmembrane region" description="Helical" evidence="6">
    <location>
        <begin position="46"/>
        <end position="68"/>
    </location>
</feature>
<keyword evidence="3 6" id="KW-1133">Transmembrane helix</keyword>
<evidence type="ECO:0000256" key="3">
    <source>
        <dbReference type="ARBA" id="ARBA00022989"/>
    </source>
</evidence>
<feature type="transmembrane region" description="Helical" evidence="6">
    <location>
        <begin position="188"/>
        <end position="214"/>
    </location>
</feature>
<feature type="transmembrane region" description="Helical" evidence="6">
    <location>
        <begin position="89"/>
        <end position="109"/>
    </location>
</feature>
<proteinExistence type="inferred from homology"/>
<dbReference type="Pfam" id="PF00230">
    <property type="entry name" value="MIP"/>
    <property type="match status" value="1"/>
</dbReference>
<keyword evidence="5" id="KW-0813">Transport</keyword>
<dbReference type="Proteomes" id="UP000268727">
    <property type="component" value="Unassembled WGS sequence"/>
</dbReference>
<evidence type="ECO:0000256" key="1">
    <source>
        <dbReference type="ARBA" id="ARBA00004141"/>
    </source>
</evidence>
<dbReference type="EMBL" id="RJKM01000001">
    <property type="protein sequence ID" value="ROP42620.1"/>
    <property type="molecule type" value="Genomic_DNA"/>
</dbReference>
<dbReference type="PRINTS" id="PR00783">
    <property type="entry name" value="MINTRINSICP"/>
</dbReference>
<evidence type="ECO:0000256" key="5">
    <source>
        <dbReference type="RuleBase" id="RU000477"/>
    </source>
</evidence>
<reference evidence="7 8" key="1">
    <citation type="submission" date="2018-11" db="EMBL/GenBank/DDBJ databases">
        <title>Sequencing the genomes of 1000 actinobacteria strains.</title>
        <authorList>
            <person name="Klenk H.-P."/>
        </authorList>
    </citation>
    <scope>NUCLEOTIDE SEQUENCE [LARGE SCALE GENOMIC DNA]</scope>
    <source>
        <strain evidence="7 8">DSM 44231</strain>
    </source>
</reference>
<evidence type="ECO:0000313" key="7">
    <source>
        <dbReference type="EMBL" id="ROP42620.1"/>
    </source>
</evidence>
<dbReference type="SUPFAM" id="SSF81338">
    <property type="entry name" value="Aquaporin-like"/>
    <property type="match status" value="1"/>
</dbReference>
<keyword evidence="2 5" id="KW-0812">Transmembrane</keyword>
<name>A0A3N1HJD4_9PSEU</name>
<dbReference type="Gene3D" id="1.20.1080.10">
    <property type="entry name" value="Glycerol uptake facilitator protein"/>
    <property type="match status" value="1"/>
</dbReference>
<dbReference type="PANTHER" id="PTHR45724">
    <property type="entry name" value="AQUAPORIN NIP2-1"/>
    <property type="match status" value="1"/>
</dbReference>
<comment type="caution">
    <text evidence="7">The sequence shown here is derived from an EMBL/GenBank/DDBJ whole genome shotgun (WGS) entry which is preliminary data.</text>
</comment>
<comment type="subcellular location">
    <subcellularLocation>
        <location evidence="1">Membrane</location>
        <topology evidence="1">Multi-pass membrane protein</topology>
    </subcellularLocation>
</comment>
<dbReference type="InterPro" id="IPR023271">
    <property type="entry name" value="Aquaporin-like"/>
</dbReference>
<feature type="transmembrane region" description="Helical" evidence="6">
    <location>
        <begin position="151"/>
        <end position="168"/>
    </location>
</feature>
<evidence type="ECO:0000256" key="2">
    <source>
        <dbReference type="ARBA" id="ARBA00022692"/>
    </source>
</evidence>
<dbReference type="RefSeq" id="WP_123747537.1">
    <property type="nucleotide sequence ID" value="NZ_RJKM01000001.1"/>
</dbReference>
<dbReference type="InterPro" id="IPR000425">
    <property type="entry name" value="MIP"/>
</dbReference>
<keyword evidence="4 6" id="KW-0472">Membrane</keyword>
<evidence type="ECO:0000256" key="6">
    <source>
        <dbReference type="SAM" id="Phobius"/>
    </source>
</evidence>
<dbReference type="OrthoDB" id="9807293at2"/>
<accession>A0A3N1HJD4</accession>
<dbReference type="GO" id="GO:0016020">
    <property type="term" value="C:membrane"/>
    <property type="evidence" value="ECO:0007669"/>
    <property type="project" value="UniProtKB-SubCell"/>
</dbReference>
<feature type="transmembrane region" description="Helical" evidence="6">
    <location>
        <begin position="124"/>
        <end position="144"/>
    </location>
</feature>
<organism evidence="7 8">
    <name type="scientific">Saccharothrix texasensis</name>
    <dbReference type="NCBI Taxonomy" id="103734"/>
    <lineage>
        <taxon>Bacteria</taxon>
        <taxon>Bacillati</taxon>
        <taxon>Actinomycetota</taxon>
        <taxon>Actinomycetes</taxon>
        <taxon>Pseudonocardiales</taxon>
        <taxon>Pseudonocardiaceae</taxon>
        <taxon>Saccharothrix</taxon>
    </lineage>
</organism>
<evidence type="ECO:0000313" key="8">
    <source>
        <dbReference type="Proteomes" id="UP000268727"/>
    </source>
</evidence>
<evidence type="ECO:0000256" key="4">
    <source>
        <dbReference type="ARBA" id="ARBA00023136"/>
    </source>
</evidence>
<dbReference type="GO" id="GO:0015267">
    <property type="term" value="F:channel activity"/>
    <property type="evidence" value="ECO:0007669"/>
    <property type="project" value="InterPro"/>
</dbReference>
<dbReference type="PANTHER" id="PTHR45724:SF55">
    <property type="entry name" value="AQUAPORIN NIP3-2"/>
    <property type="match status" value="1"/>
</dbReference>
<dbReference type="AlphaFoldDB" id="A0A3N1HJD4"/>
<sequence length="237" mass="24031">MPRPLPHRLLAEYLGSLLLAALVIGSGIAAQRLSPGDVGLQLLENAAATAVGLYAIILVFGPVSGGHFNPVVSVVDAVFRGLPWRDVPSYALAQVLGCVSGAVLANVMFDAAPVGISTTERATAAHGVSEVVATTGLLLVIFSLVRSGRAALAPAAVGAYVGAAYFFTSSTSFANPALTAGRVFSDTFAGIAPSSVPVFVLAQVVAIAVAVPLLRALHPLQPTTEAPAAPVTEGQVR</sequence>
<protein>
    <submittedName>
        <fullName evidence="7">Glycerol uptake facilitator-like aquaporin</fullName>
    </submittedName>
</protein>
<comment type="similarity">
    <text evidence="5">Belongs to the MIP/aquaporin (TC 1.A.8) family.</text>
</comment>
<gene>
    <name evidence="7" type="ORF">EDD40_8127</name>
</gene>